<dbReference type="InterPro" id="IPR020845">
    <property type="entry name" value="AMP-binding_CS"/>
</dbReference>
<dbReference type="NCBIfam" id="TIGR02275">
    <property type="entry name" value="DHB_AMP_lig"/>
    <property type="match status" value="1"/>
</dbReference>
<dbReference type="Proteomes" id="UP001476583">
    <property type="component" value="Chromosome"/>
</dbReference>
<dbReference type="PROSITE" id="PS50075">
    <property type="entry name" value="CARRIER"/>
    <property type="match status" value="1"/>
</dbReference>
<dbReference type="SUPFAM" id="SSF56801">
    <property type="entry name" value="Acetyl-CoA synthetase-like"/>
    <property type="match status" value="1"/>
</dbReference>
<sequence>MTIQFTHWPQDRAQRYRDKGYWINQPLTHILESHAHTQPDAPAILCQERTFSYADLDRLSTNLAARLAVKGLGKGDTALVQLPNVAEFYIVLFALLKAGIVPLNALYNHRQLELSSYAEQIRPRLLVASHEHEVFRDEKWLSSLQHRPDVVLMLGAGDLGESLSDWLHTPPQERASYSPTAPDQVALFQLSGGSTGTPKLIPRTHDDYHYNARTCAEVCALNAQTRFLCAVPAAHNFVLSSPGALGVFNAGGCVVMASSPDPHVCFPLIARHGVNVAALVPSAVVLWLEAAATDRESLNSLDVLEVGGASFAEALARRVPHELGCRLQQVFGMAEGLINYTRLDDSEERIFTTQGCPICADDEIKVIDEDGQPVPDGVTGMLATRGPYTFCGYYNSPEQNRKAFDEEGFYLSGDLVQRSPDGYLRVVGRVKDQINRGGEKVASEEVEHLLVRHPEVSHAALVAMPDERLGEKSCAFVVSRNPALKAPALRRHLMELGIAEYKLPDRIRLIDEMPLTAVGKIDKKHLRTLLAVQTTRDWLDSRVRQLVEDADELDPAENLIFYGLDSLQVMNLAAELKAKGILVTFEELAKNPTLEQWRNLVEARQLAA</sequence>
<dbReference type="InterPro" id="IPR050237">
    <property type="entry name" value="ATP-dep_AMP-bd_enzyme"/>
</dbReference>
<reference evidence="4 5" key="1">
    <citation type="submission" date="2024-03" db="EMBL/GenBank/DDBJ databases">
        <title>Complete genome of BD2.</title>
        <authorList>
            <person name="Cao G."/>
        </authorList>
    </citation>
    <scope>NUCLEOTIDE SEQUENCE [LARGE SCALE GENOMIC DNA]</scope>
    <source>
        <strain evidence="4 5">BD2</strain>
    </source>
</reference>
<evidence type="ECO:0000313" key="4">
    <source>
        <dbReference type="EMBL" id="WXL25987.1"/>
    </source>
</evidence>
<proteinExistence type="predicted"/>
<dbReference type="NCBIfam" id="NF008192">
    <property type="entry name" value="PRK10946.1"/>
    <property type="match status" value="1"/>
</dbReference>
<dbReference type="PROSITE" id="PS00455">
    <property type="entry name" value="AMP_BINDING"/>
    <property type="match status" value="1"/>
</dbReference>
<name>A0ABZ2RHC5_ECTME</name>
<gene>
    <name evidence="4" type="ORF">WG219_00395</name>
</gene>
<comment type="pathway">
    <text evidence="1">Siderophore biosynthesis.</text>
</comment>
<feature type="domain" description="Carrier" evidence="3">
    <location>
        <begin position="530"/>
        <end position="605"/>
    </location>
</feature>
<dbReference type="PANTHER" id="PTHR43767">
    <property type="entry name" value="LONG-CHAIN-FATTY-ACID--COA LIGASE"/>
    <property type="match status" value="1"/>
</dbReference>
<dbReference type="InterPro" id="IPR036736">
    <property type="entry name" value="ACP-like_sf"/>
</dbReference>
<keyword evidence="5" id="KW-1185">Reference proteome</keyword>
<dbReference type="CDD" id="cd05920">
    <property type="entry name" value="23DHB-AMP_lg"/>
    <property type="match status" value="1"/>
</dbReference>
<dbReference type="Pfam" id="PF00501">
    <property type="entry name" value="AMP-binding"/>
    <property type="match status" value="1"/>
</dbReference>
<evidence type="ECO:0000259" key="3">
    <source>
        <dbReference type="PROSITE" id="PS50075"/>
    </source>
</evidence>
<dbReference type="InterPro" id="IPR000873">
    <property type="entry name" value="AMP-dep_synth/lig_dom"/>
</dbReference>
<dbReference type="Gene3D" id="3.30.300.30">
    <property type="match status" value="1"/>
</dbReference>
<evidence type="ECO:0000313" key="5">
    <source>
        <dbReference type="Proteomes" id="UP001476583"/>
    </source>
</evidence>
<dbReference type="InterPro" id="IPR011963">
    <property type="entry name" value="DHB_AMP_lig"/>
</dbReference>
<dbReference type="Gene3D" id="1.10.1200.10">
    <property type="entry name" value="ACP-like"/>
    <property type="match status" value="1"/>
</dbReference>
<dbReference type="InterPro" id="IPR009081">
    <property type="entry name" value="PP-bd_ACP"/>
</dbReference>
<dbReference type="Pfam" id="PF13193">
    <property type="entry name" value="AMP-binding_C"/>
    <property type="match status" value="1"/>
</dbReference>
<dbReference type="Pfam" id="PF00550">
    <property type="entry name" value="PP-binding"/>
    <property type="match status" value="1"/>
</dbReference>
<dbReference type="EMBL" id="CP148074">
    <property type="protein sequence ID" value="WXL25987.1"/>
    <property type="molecule type" value="Genomic_DNA"/>
</dbReference>
<keyword evidence="2" id="KW-0436">Ligase</keyword>
<dbReference type="Gene3D" id="3.40.50.12780">
    <property type="entry name" value="N-terminal domain of ligase-like"/>
    <property type="match status" value="1"/>
</dbReference>
<dbReference type="PANTHER" id="PTHR43767:SF1">
    <property type="entry name" value="NONRIBOSOMAL PEPTIDE SYNTHASE PES1 (EUROFUNG)-RELATED"/>
    <property type="match status" value="1"/>
</dbReference>
<dbReference type="SUPFAM" id="SSF47336">
    <property type="entry name" value="ACP-like"/>
    <property type="match status" value="1"/>
</dbReference>
<accession>A0ABZ2RHC5</accession>
<evidence type="ECO:0000256" key="2">
    <source>
        <dbReference type="ARBA" id="ARBA00022598"/>
    </source>
</evidence>
<dbReference type="InterPro" id="IPR042099">
    <property type="entry name" value="ANL_N_sf"/>
</dbReference>
<dbReference type="InterPro" id="IPR045851">
    <property type="entry name" value="AMP-bd_C_sf"/>
</dbReference>
<evidence type="ECO:0000256" key="1">
    <source>
        <dbReference type="ARBA" id="ARBA00004924"/>
    </source>
</evidence>
<dbReference type="InterPro" id="IPR025110">
    <property type="entry name" value="AMP-bd_C"/>
</dbReference>
<organism evidence="4 5">
    <name type="scientific">Ectopseudomonas mendocina</name>
    <name type="common">Pseudomonas mendocina</name>
    <dbReference type="NCBI Taxonomy" id="300"/>
    <lineage>
        <taxon>Bacteria</taxon>
        <taxon>Pseudomonadati</taxon>
        <taxon>Pseudomonadota</taxon>
        <taxon>Gammaproteobacteria</taxon>
        <taxon>Pseudomonadales</taxon>
        <taxon>Pseudomonadaceae</taxon>
        <taxon>Ectopseudomonas</taxon>
    </lineage>
</organism>
<protein>
    <submittedName>
        <fullName evidence="4">(2,3-dihydroxybenzoyl)adenylate synthase</fullName>
    </submittedName>
</protein>